<dbReference type="InterPro" id="IPR036639">
    <property type="entry name" value="Cyt_c_oxidase_su4_sf"/>
</dbReference>
<dbReference type="InterPro" id="IPR004203">
    <property type="entry name" value="Cyt_c_oxidase_su4_fam"/>
</dbReference>
<keyword evidence="5" id="KW-0809">Transit peptide</keyword>
<comment type="function">
    <text evidence="10">Component of the cytochrome c oxidase, the last enzyme in the mitochondrial electron transport chain which drives oxidative phosphorylation.</text>
</comment>
<evidence type="ECO:0000256" key="6">
    <source>
        <dbReference type="ARBA" id="ARBA00022989"/>
    </source>
</evidence>
<evidence type="ECO:0000313" key="11">
    <source>
        <dbReference type="EMBL" id="AEE63036.1"/>
    </source>
</evidence>
<dbReference type="PRINTS" id="PR01873">
    <property type="entry name" value="CYTCOXIDASE4"/>
</dbReference>
<keyword evidence="9 10" id="KW-0472">Membrane</keyword>
<dbReference type="OrthoDB" id="186013at2759"/>
<evidence type="ECO:0000256" key="7">
    <source>
        <dbReference type="ARBA" id="ARBA00023002"/>
    </source>
</evidence>
<dbReference type="PANTHER" id="PTHR10707:SF10">
    <property type="entry name" value="CYTOCHROME C OXIDASE SUBUNIT 4"/>
    <property type="match status" value="1"/>
</dbReference>
<comment type="subcellular location">
    <subcellularLocation>
        <location evidence="1 10">Mitochondrion inner membrane</location>
        <topology evidence="1 10">Single-pass membrane protein</topology>
    </subcellularLocation>
</comment>
<dbReference type="EMBL" id="BT128075">
    <property type="protein sequence ID" value="AEE63036.1"/>
    <property type="molecule type" value="mRNA"/>
</dbReference>
<dbReference type="SUPFAM" id="SSF81406">
    <property type="entry name" value="Mitochondrial cytochrome c oxidase subunit IV"/>
    <property type="match status" value="1"/>
</dbReference>
<feature type="transmembrane region" description="Helical" evidence="10">
    <location>
        <begin position="121"/>
        <end position="142"/>
    </location>
</feature>
<comment type="similarity">
    <text evidence="2 10">Belongs to the cytochrome c oxidase IV family.</text>
</comment>
<dbReference type="FunFam" id="1.10.442.10:FF:000001">
    <property type="entry name" value="Cytochrome c oxidase subunit 4 isoform 1"/>
    <property type="match status" value="1"/>
</dbReference>
<keyword evidence="8 10" id="KW-0496">Mitochondrion</keyword>
<evidence type="ECO:0000256" key="3">
    <source>
        <dbReference type="ARBA" id="ARBA00022692"/>
    </source>
</evidence>
<comment type="pathway">
    <text evidence="10">Energy metabolism; oxidative phosphorylation.</text>
</comment>
<evidence type="ECO:0000256" key="1">
    <source>
        <dbReference type="ARBA" id="ARBA00004434"/>
    </source>
</evidence>
<dbReference type="AlphaFoldDB" id="J3JXV3"/>
<name>J3JXV3_DENPD</name>
<protein>
    <recommendedName>
        <fullName evidence="10">Cytochrome c oxidase subunit 4</fullName>
    </recommendedName>
</protein>
<evidence type="ECO:0000256" key="8">
    <source>
        <dbReference type="ARBA" id="ARBA00023128"/>
    </source>
</evidence>
<dbReference type="GO" id="GO:0045277">
    <property type="term" value="C:respiratory chain complex IV"/>
    <property type="evidence" value="ECO:0007669"/>
    <property type="project" value="InterPro"/>
</dbReference>
<dbReference type="CDD" id="cd00922">
    <property type="entry name" value="Cyt_c_Oxidase_IV"/>
    <property type="match status" value="1"/>
</dbReference>
<dbReference type="Pfam" id="PF02936">
    <property type="entry name" value="COX4"/>
    <property type="match status" value="1"/>
</dbReference>
<evidence type="ECO:0000256" key="5">
    <source>
        <dbReference type="ARBA" id="ARBA00022946"/>
    </source>
</evidence>
<keyword evidence="4 10" id="KW-0999">Mitochondrion inner membrane</keyword>
<dbReference type="GO" id="GO:0016491">
    <property type="term" value="F:oxidoreductase activity"/>
    <property type="evidence" value="ECO:0007669"/>
    <property type="project" value="UniProtKB-KW"/>
</dbReference>
<dbReference type="Gene3D" id="1.10.442.10">
    <property type="entry name" value="Cytochrome c oxidase subunit IV"/>
    <property type="match status" value="1"/>
</dbReference>
<dbReference type="GO" id="GO:0006123">
    <property type="term" value="P:mitochondrial electron transport, cytochrome c to oxygen"/>
    <property type="evidence" value="ECO:0007669"/>
    <property type="project" value="InterPro"/>
</dbReference>
<keyword evidence="3 10" id="KW-0812">Transmembrane</keyword>
<comment type="subunit">
    <text evidence="10">Component of the cytochrome c oxidase (complex IV, CIV), a multisubunit enzyme composed of 14 subunits.</text>
</comment>
<accession>J3JXV3</accession>
<dbReference type="PANTHER" id="PTHR10707">
    <property type="entry name" value="CYTOCHROME C OXIDASE SUBUNIT IV"/>
    <property type="match status" value="1"/>
</dbReference>
<dbReference type="UniPathway" id="UPA00705"/>
<evidence type="ECO:0000256" key="9">
    <source>
        <dbReference type="ARBA" id="ARBA00023136"/>
    </source>
</evidence>
<evidence type="ECO:0000256" key="10">
    <source>
        <dbReference type="RuleBase" id="RU367145"/>
    </source>
</evidence>
<organism evidence="11">
    <name type="scientific">Dendroctonus ponderosae</name>
    <name type="common">Mountain pine beetle</name>
    <dbReference type="NCBI Taxonomy" id="77166"/>
    <lineage>
        <taxon>Eukaryota</taxon>
        <taxon>Metazoa</taxon>
        <taxon>Ecdysozoa</taxon>
        <taxon>Arthropoda</taxon>
        <taxon>Hexapoda</taxon>
        <taxon>Insecta</taxon>
        <taxon>Pterygota</taxon>
        <taxon>Neoptera</taxon>
        <taxon>Endopterygota</taxon>
        <taxon>Coleoptera</taxon>
        <taxon>Polyphaga</taxon>
        <taxon>Cucujiformia</taxon>
        <taxon>Curculionidae</taxon>
        <taxon>Scolytinae</taxon>
        <taxon>Dendroctonus</taxon>
    </lineage>
</organism>
<evidence type="ECO:0000256" key="4">
    <source>
        <dbReference type="ARBA" id="ARBA00022792"/>
    </source>
</evidence>
<evidence type="ECO:0000256" key="2">
    <source>
        <dbReference type="ARBA" id="ARBA00008135"/>
    </source>
</evidence>
<keyword evidence="7" id="KW-0560">Oxidoreductase</keyword>
<proteinExistence type="evidence at transcript level"/>
<reference evidence="11" key="1">
    <citation type="journal article" date="2012" name="Insect Biochem. Mol. Biol.">
        <title>Transcriptome and full-length cDNA resources for the mountain pine beetle, Dendroctonus ponderosae Hopkins, a major insect pest of pine forests.</title>
        <authorList>
            <person name="Keeling C.I."/>
            <person name="Henderson H."/>
            <person name="Li M."/>
            <person name="Yuen M."/>
            <person name="Clark E.L."/>
            <person name="Fraser J.D."/>
            <person name="Huber D.P."/>
            <person name="Liao N.Y."/>
            <person name="Roderick Docking T."/>
            <person name="Birol I."/>
            <person name="Chan S.K."/>
            <person name="Taylor G.A."/>
            <person name="Palmquist D."/>
            <person name="Jones S.J."/>
            <person name="Bohlmann J."/>
        </authorList>
    </citation>
    <scope>NUCLEOTIDE SEQUENCE</scope>
    <source>
        <tissue evidence="11">Whole larvae</tissue>
    </source>
</reference>
<sequence length="186" mass="21315">MANSLLARTTSRLIKNAITKPMIVQTAASSDGGSYVRTLIGKREVVGFGYNGEPTYVDRVDFPLPAIRWKEPTTDILALREKEKGDWKQLSIEEKKALYRASFRQTFAEFKAPNGEWKGTIGITLLFVSFAFWIFFGLKTFVYPPLPQSFTPENRAAQLRRIIDLQINPIEGISSKWDYEKDDWKK</sequence>
<dbReference type="InterPro" id="IPR013288">
    <property type="entry name" value="Cyt_c_oxidase_su4"/>
</dbReference>
<keyword evidence="6 10" id="KW-1133">Transmembrane helix</keyword>
<dbReference type="GO" id="GO:0005743">
    <property type="term" value="C:mitochondrial inner membrane"/>
    <property type="evidence" value="ECO:0007669"/>
    <property type="project" value="UniProtKB-SubCell"/>
</dbReference>